<evidence type="ECO:0000256" key="2">
    <source>
        <dbReference type="ARBA" id="ARBA00022801"/>
    </source>
</evidence>
<dbReference type="GO" id="GO:0060271">
    <property type="term" value="P:cilium assembly"/>
    <property type="evidence" value="ECO:0007669"/>
    <property type="project" value="InterPro"/>
</dbReference>
<proteinExistence type="inferred from homology"/>
<dbReference type="PROSITE" id="PS50056">
    <property type="entry name" value="TYR_PHOSPHATASE_2"/>
    <property type="match status" value="1"/>
</dbReference>
<keyword evidence="3" id="KW-0904">Protein phosphatase</keyword>
<dbReference type="SMART" id="SM00195">
    <property type="entry name" value="DSPc"/>
    <property type="match status" value="1"/>
</dbReference>
<comment type="function">
    <text evidence="4">May play roles in cilia formation and/or maintenance.</text>
</comment>
<dbReference type="InterPro" id="IPR049573">
    <property type="entry name" value="PTPDC1_PTP"/>
</dbReference>
<dbReference type="InterPro" id="IPR016130">
    <property type="entry name" value="Tyr_Pase_AS"/>
</dbReference>
<dbReference type="InterPro" id="IPR000387">
    <property type="entry name" value="Tyr_Pase_dom"/>
</dbReference>
<sequence>MALRIPGPRPSYSQARENLVKTMPPNLICALTCRGKDCRYEGPATWTLSQQAIRGVFSTWVTDDILAMARPSTALIKKYYIIDQFHKLNIKSIINMQVAGEHAHCGSPLERESGFSYLPQVFMDNGIYFFNFGMPDFGVSSLIRILDGVKVLAFAVKEGKVAVHCHAGLGRTGVLVACYLIYITRVSPSEAIHYVRIKRPCSIQTRAQINLVFDFARFLAPHLVLYASVSTGHNSFTLQQYLNRQKNLLHGYEARNLKHVPKIVDFICRRLTLIALNKADGSSLHAEVEREATVFDLTELVRETLVKQKFPRDAVTPVLLDPDNALNPPIQSVTSWEEKERFQERKREVLQNKRSYSDSDLSRIALLEKARHAISDLEFVHLPPSLVRICSDSPKLEDKPANEDPAAPRREPPNKNIGSSILRTRGECLNNCDAIARDLQAHRALSNGKWKKKKTPAFGRFITTVELNRTQNQPGIALVSQTVAKAMSETEPIGNDILRRAALLQGELNGNEGAWAMLAVEPDPRVLSYLLWSWLEQLKEPVLKSADLELLVSSTHDKKGLKVLHKHQDQTISCLLDCVSEVTSFSPHMEDAVLRRLMRAVTRCSEEEVKNYARQMNLFKAIVKEMCSTNLFTRAIENVQ</sequence>
<keyword evidence="1" id="KW-0970">Cilium biogenesis/degradation</keyword>
<dbReference type="CDD" id="cd14506">
    <property type="entry name" value="PTP_PTPDC1"/>
    <property type="match status" value="1"/>
</dbReference>
<dbReference type="FunFam" id="3.90.190.10:FF:000027">
    <property type="entry name" value="Protein tyrosine phosphatase domain containing 1"/>
    <property type="match status" value="1"/>
</dbReference>
<keyword evidence="2" id="KW-0378">Hydrolase</keyword>
<evidence type="ECO:0000256" key="6">
    <source>
        <dbReference type="ARBA" id="ARBA00072096"/>
    </source>
</evidence>
<dbReference type="InterPro" id="IPR000340">
    <property type="entry name" value="Dual-sp_phosphatase_cat-dom"/>
</dbReference>
<feature type="domain" description="Tyrosine-protein phosphatase" evidence="8">
    <location>
        <begin position="56"/>
        <end position="224"/>
    </location>
</feature>
<dbReference type="Proteomes" id="UP000736164">
    <property type="component" value="Unassembled WGS sequence"/>
</dbReference>
<evidence type="ECO:0000256" key="3">
    <source>
        <dbReference type="ARBA" id="ARBA00022912"/>
    </source>
</evidence>
<comment type="similarity">
    <text evidence="5">Belongs to the protein-tyrosine phosphatase family. Non-receptor class PTPDC1 subfamily.</text>
</comment>
<evidence type="ECO:0000259" key="9">
    <source>
        <dbReference type="PROSITE" id="PS50056"/>
    </source>
</evidence>
<gene>
    <name evidence="10" type="primary">Ptpdc1_1</name>
    <name evidence="10" type="ORF">GTO95_0015252</name>
</gene>
<reference evidence="10" key="1">
    <citation type="journal article" date="2021" name="Cell">
        <title>Tracing the genetic footprints of vertebrate landing in non-teleost ray-finned fishes.</title>
        <authorList>
            <person name="Bi X."/>
            <person name="Wang K."/>
            <person name="Yang L."/>
            <person name="Pan H."/>
            <person name="Jiang H."/>
            <person name="Wei Q."/>
            <person name="Fang M."/>
            <person name="Yu H."/>
            <person name="Zhu C."/>
            <person name="Cai Y."/>
            <person name="He Y."/>
            <person name="Gan X."/>
            <person name="Zeng H."/>
            <person name="Yu D."/>
            <person name="Zhu Y."/>
            <person name="Jiang H."/>
            <person name="Qiu Q."/>
            <person name="Yang H."/>
            <person name="Zhang Y.E."/>
            <person name="Wang W."/>
            <person name="Zhu M."/>
            <person name="He S."/>
            <person name="Zhang G."/>
        </authorList>
    </citation>
    <scope>NUCLEOTIDE SEQUENCE</scope>
    <source>
        <strain evidence="10">Allg_001</strain>
    </source>
</reference>
<evidence type="ECO:0000259" key="8">
    <source>
        <dbReference type="PROSITE" id="PS50054"/>
    </source>
</evidence>
<keyword evidence="11" id="KW-1185">Reference proteome</keyword>
<comment type="caution">
    <text evidence="10">The sequence shown here is derived from an EMBL/GenBank/DDBJ whole genome shotgun (WGS) entry which is preliminary data.</text>
</comment>
<dbReference type="PROSITE" id="PS50054">
    <property type="entry name" value="TYR_PHOSPHATASE_DUAL"/>
    <property type="match status" value="1"/>
</dbReference>
<evidence type="ECO:0000256" key="1">
    <source>
        <dbReference type="ARBA" id="ARBA00022794"/>
    </source>
</evidence>
<dbReference type="PROSITE" id="PS00383">
    <property type="entry name" value="TYR_PHOSPHATASE_1"/>
    <property type="match status" value="1"/>
</dbReference>
<dbReference type="InterPro" id="IPR029021">
    <property type="entry name" value="Prot-tyrosine_phosphatase-like"/>
</dbReference>
<dbReference type="EMBL" id="JAAWVO010035071">
    <property type="protein sequence ID" value="MBN3317398.1"/>
    <property type="molecule type" value="Genomic_DNA"/>
</dbReference>
<evidence type="ECO:0000313" key="10">
    <source>
        <dbReference type="EMBL" id="MBN3317398.1"/>
    </source>
</evidence>
<dbReference type="PANTHER" id="PTHR23339">
    <property type="entry name" value="TYROSINE SPECIFIC PROTEIN PHOSPHATASE AND DUAL SPECIFICITY PROTEIN PHOSPHATASE"/>
    <property type="match status" value="1"/>
</dbReference>
<protein>
    <recommendedName>
        <fullName evidence="6">Protein tyrosine phosphatase domain-containing protein 1</fullName>
    </recommendedName>
</protein>
<dbReference type="AlphaFoldDB" id="A0A8J7NS10"/>
<accession>A0A8J7NS10</accession>
<dbReference type="InterPro" id="IPR020422">
    <property type="entry name" value="TYR_PHOSPHATASE_DUAL_dom"/>
</dbReference>
<dbReference type="Pfam" id="PF00782">
    <property type="entry name" value="DSPc"/>
    <property type="match status" value="1"/>
</dbReference>
<dbReference type="SUPFAM" id="SSF52799">
    <property type="entry name" value="(Phosphotyrosine protein) phosphatases II"/>
    <property type="match status" value="1"/>
</dbReference>
<dbReference type="GO" id="GO:0004725">
    <property type="term" value="F:protein tyrosine phosphatase activity"/>
    <property type="evidence" value="ECO:0007669"/>
    <property type="project" value="InterPro"/>
</dbReference>
<evidence type="ECO:0000256" key="7">
    <source>
        <dbReference type="SAM" id="MobiDB-lite"/>
    </source>
</evidence>
<evidence type="ECO:0000256" key="5">
    <source>
        <dbReference type="ARBA" id="ARBA00060867"/>
    </source>
</evidence>
<dbReference type="InterPro" id="IPR050561">
    <property type="entry name" value="PTP"/>
</dbReference>
<evidence type="ECO:0000313" key="11">
    <source>
        <dbReference type="Proteomes" id="UP000736164"/>
    </source>
</evidence>
<feature type="compositionally biased region" description="Basic and acidic residues" evidence="7">
    <location>
        <begin position="394"/>
        <end position="413"/>
    </location>
</feature>
<feature type="non-terminal residue" evidence="10">
    <location>
        <position position="640"/>
    </location>
</feature>
<feature type="domain" description="Tyrosine specific protein phosphatases" evidence="9">
    <location>
        <begin position="143"/>
        <end position="210"/>
    </location>
</feature>
<dbReference type="SMART" id="SM00404">
    <property type="entry name" value="PTPc_motif"/>
    <property type="match status" value="1"/>
</dbReference>
<feature type="non-terminal residue" evidence="10">
    <location>
        <position position="1"/>
    </location>
</feature>
<dbReference type="Gene3D" id="3.90.190.10">
    <property type="entry name" value="Protein tyrosine phosphatase superfamily"/>
    <property type="match status" value="1"/>
</dbReference>
<evidence type="ECO:0000256" key="4">
    <source>
        <dbReference type="ARBA" id="ARBA00056295"/>
    </source>
</evidence>
<feature type="region of interest" description="Disordered" evidence="7">
    <location>
        <begin position="391"/>
        <end position="420"/>
    </location>
</feature>
<name>A0A8J7NS10_ATRSP</name>
<organism evidence="10 11">
    <name type="scientific">Atractosteus spatula</name>
    <name type="common">Alligator gar</name>
    <name type="synonym">Lepisosteus spatula</name>
    <dbReference type="NCBI Taxonomy" id="7917"/>
    <lineage>
        <taxon>Eukaryota</taxon>
        <taxon>Metazoa</taxon>
        <taxon>Chordata</taxon>
        <taxon>Craniata</taxon>
        <taxon>Vertebrata</taxon>
        <taxon>Euteleostomi</taxon>
        <taxon>Actinopterygii</taxon>
        <taxon>Neopterygii</taxon>
        <taxon>Holostei</taxon>
        <taxon>Semionotiformes</taxon>
        <taxon>Lepisosteidae</taxon>
        <taxon>Atractosteus</taxon>
    </lineage>
</organism>
<dbReference type="InterPro" id="IPR003595">
    <property type="entry name" value="Tyr_Pase_cat"/>
</dbReference>